<evidence type="ECO:0000313" key="2">
    <source>
        <dbReference type="Proteomes" id="UP000199024"/>
    </source>
</evidence>
<dbReference type="EMBL" id="FOZL01000002">
    <property type="protein sequence ID" value="SFS21228.1"/>
    <property type="molecule type" value="Genomic_DNA"/>
</dbReference>
<evidence type="ECO:0008006" key="3">
    <source>
        <dbReference type="Google" id="ProtNLM"/>
    </source>
</evidence>
<dbReference type="Proteomes" id="UP000199024">
    <property type="component" value="Unassembled WGS sequence"/>
</dbReference>
<evidence type="ECO:0000313" key="1">
    <source>
        <dbReference type="EMBL" id="SFS21228.1"/>
    </source>
</evidence>
<keyword evidence="2" id="KW-1185">Reference proteome</keyword>
<proteinExistence type="predicted"/>
<dbReference type="AlphaFoldDB" id="A0A1I6N0B4"/>
<protein>
    <recommendedName>
        <fullName evidence="3">Prevent-host-death family protein</fullName>
    </recommendedName>
</protein>
<accession>A0A1I6N0B4</accession>
<name>A0A1I6N0B4_9BACT</name>
<gene>
    <name evidence="1" type="ORF">SAMN05421771_4100</name>
</gene>
<reference evidence="1 2" key="1">
    <citation type="submission" date="2016-10" db="EMBL/GenBank/DDBJ databases">
        <authorList>
            <person name="de Groot N.N."/>
        </authorList>
    </citation>
    <scope>NUCLEOTIDE SEQUENCE [LARGE SCALE GENOMIC DNA]</scope>
    <source>
        <strain evidence="1 2">DSM 21001</strain>
    </source>
</reference>
<organism evidence="1 2">
    <name type="scientific">Granulicella pectinivorans</name>
    <dbReference type="NCBI Taxonomy" id="474950"/>
    <lineage>
        <taxon>Bacteria</taxon>
        <taxon>Pseudomonadati</taxon>
        <taxon>Acidobacteriota</taxon>
        <taxon>Terriglobia</taxon>
        <taxon>Terriglobales</taxon>
        <taxon>Acidobacteriaceae</taxon>
        <taxon>Granulicella</taxon>
    </lineage>
</organism>
<dbReference type="STRING" id="474950.SAMN05421771_4100"/>
<sequence length="56" mass="6202">MTIVQYEDFPKLSDQLLDEVEQTGVMVEVIRNGKPYVRMGPANASSCGDGQIVRES</sequence>